<dbReference type="Proteomes" id="UP000187209">
    <property type="component" value="Unassembled WGS sequence"/>
</dbReference>
<protein>
    <recommendedName>
        <fullName evidence="3">DUF3447 domain-containing protein</fullName>
    </recommendedName>
</protein>
<dbReference type="SUPFAM" id="SSF48403">
    <property type="entry name" value="Ankyrin repeat"/>
    <property type="match status" value="1"/>
</dbReference>
<reference evidence="1 2" key="1">
    <citation type="submission" date="2016-11" db="EMBL/GenBank/DDBJ databases">
        <title>The macronuclear genome of Stentor coeruleus: a giant cell with tiny introns.</title>
        <authorList>
            <person name="Slabodnick M."/>
            <person name="Ruby J.G."/>
            <person name="Reiff S.B."/>
            <person name="Swart E.C."/>
            <person name="Gosai S."/>
            <person name="Prabakaran S."/>
            <person name="Witkowska E."/>
            <person name="Larue G.E."/>
            <person name="Fisher S."/>
            <person name="Freeman R.M."/>
            <person name="Gunawardena J."/>
            <person name="Chu W."/>
            <person name="Stover N.A."/>
            <person name="Gregory B.D."/>
            <person name="Nowacki M."/>
            <person name="Derisi J."/>
            <person name="Roy S.W."/>
            <person name="Marshall W.F."/>
            <person name="Sood P."/>
        </authorList>
    </citation>
    <scope>NUCLEOTIDE SEQUENCE [LARGE SCALE GENOMIC DNA]</scope>
    <source>
        <strain evidence="1">WM001</strain>
    </source>
</reference>
<name>A0A1R2D455_9CILI</name>
<evidence type="ECO:0000313" key="1">
    <source>
        <dbReference type="EMBL" id="OMJ96047.1"/>
    </source>
</evidence>
<accession>A0A1R2D455</accession>
<organism evidence="1 2">
    <name type="scientific">Stentor coeruleus</name>
    <dbReference type="NCBI Taxonomy" id="5963"/>
    <lineage>
        <taxon>Eukaryota</taxon>
        <taxon>Sar</taxon>
        <taxon>Alveolata</taxon>
        <taxon>Ciliophora</taxon>
        <taxon>Postciliodesmatophora</taxon>
        <taxon>Heterotrichea</taxon>
        <taxon>Heterotrichida</taxon>
        <taxon>Stentoridae</taxon>
        <taxon>Stentor</taxon>
    </lineage>
</organism>
<dbReference type="Gene3D" id="1.25.40.20">
    <property type="entry name" value="Ankyrin repeat-containing domain"/>
    <property type="match status" value="1"/>
</dbReference>
<evidence type="ECO:0008006" key="3">
    <source>
        <dbReference type="Google" id="ProtNLM"/>
    </source>
</evidence>
<dbReference type="InterPro" id="IPR036770">
    <property type="entry name" value="Ankyrin_rpt-contain_sf"/>
</dbReference>
<evidence type="ECO:0000313" key="2">
    <source>
        <dbReference type="Proteomes" id="UP000187209"/>
    </source>
</evidence>
<proteinExistence type="predicted"/>
<comment type="caution">
    <text evidence="1">The sequence shown here is derived from an EMBL/GenBank/DDBJ whole genome shotgun (WGS) entry which is preliminary data.</text>
</comment>
<dbReference type="AlphaFoldDB" id="A0A1R2D455"/>
<dbReference type="OrthoDB" id="20872at2759"/>
<dbReference type="EMBL" id="MPUH01000004">
    <property type="protein sequence ID" value="OMJ96047.1"/>
    <property type="molecule type" value="Genomic_DNA"/>
</dbReference>
<sequence>MGACYSKKSPEQESIFFKVQTCIEKNILINLEILTLTEDFKKNITNIDSPYFKIKDLKVNALILALFYNSLECFKYIHETLKASIDSMEKIFNEQKTSAIEIICMRNCPDILDYYLPIYEKTCSEEVVIEEVVESLNFTNNTEERKSRIIGSTYTPVQRACELGNLNIISRIYKYYKEKSFIPIALDFDYQNETTGENCPLISCRTCNYTMIRFLHTTCQANFRLLNKQGENAVQILAAANKKKNFKEFYECMVYLVLSVGVDFTYNYEETLLLLETEKSIMFFEKKLKEKGIEIDKSFLEEKYQLIKVDQPRPLKEEQLDDYQGKDFNFVKLYDEVMSDADYEDVSVILKDSRNATPFVSILNDLPPN</sequence>
<keyword evidence="2" id="KW-1185">Reference proteome</keyword>
<gene>
    <name evidence="1" type="ORF">SteCoe_429</name>
</gene>